<dbReference type="Gene3D" id="1.10.575.10">
    <property type="entry name" value="P1 Nuclease"/>
    <property type="match status" value="1"/>
</dbReference>
<reference evidence="9" key="1">
    <citation type="submission" date="2016-03" db="EMBL/GenBank/DDBJ databases">
        <authorList>
            <person name="Lee Y.-S."/>
            <person name="Choi Y.-L."/>
        </authorList>
    </citation>
    <scope>NUCLEOTIDE SEQUENCE [LARGE SCALE GENOMIC DNA]</scope>
    <source>
        <strain evidence="9">DAU221</strain>
    </source>
</reference>
<keyword evidence="7" id="KW-0812">Transmembrane</keyword>
<keyword evidence="7" id="KW-1133">Transmembrane helix</keyword>
<dbReference type="PANTHER" id="PTHR33146">
    <property type="entry name" value="ENDONUCLEASE 4"/>
    <property type="match status" value="1"/>
</dbReference>
<evidence type="ECO:0008006" key="10">
    <source>
        <dbReference type="Google" id="ProtNLM"/>
    </source>
</evidence>
<keyword evidence="3" id="KW-0255">Endonuclease</keyword>
<keyword evidence="1" id="KW-0540">Nuclease</keyword>
<keyword evidence="9" id="KW-1185">Reference proteome</keyword>
<evidence type="ECO:0000256" key="3">
    <source>
        <dbReference type="ARBA" id="ARBA00022759"/>
    </source>
</evidence>
<dbReference type="GO" id="GO:0003676">
    <property type="term" value="F:nucleic acid binding"/>
    <property type="evidence" value="ECO:0007669"/>
    <property type="project" value="InterPro"/>
</dbReference>
<evidence type="ECO:0000313" key="8">
    <source>
        <dbReference type="EMBL" id="AMX02583.1"/>
    </source>
</evidence>
<evidence type="ECO:0000256" key="6">
    <source>
        <dbReference type="ARBA" id="ARBA00023180"/>
    </source>
</evidence>
<keyword evidence="4" id="KW-0378">Hydrolase</keyword>
<dbReference type="CDD" id="cd11010">
    <property type="entry name" value="S1-P1_nuclease"/>
    <property type="match status" value="1"/>
</dbReference>
<dbReference type="Pfam" id="PF02265">
    <property type="entry name" value="S1-P1_nuclease"/>
    <property type="match status" value="1"/>
</dbReference>
<protein>
    <recommendedName>
        <fullName evidence="10">S1/P1 Nuclease</fullName>
    </recommendedName>
</protein>
<dbReference type="GO" id="GO:0046872">
    <property type="term" value="F:metal ion binding"/>
    <property type="evidence" value="ECO:0007669"/>
    <property type="project" value="UniProtKB-KW"/>
</dbReference>
<dbReference type="InterPro" id="IPR008947">
    <property type="entry name" value="PLipase_C/P1_nuclease_dom_sf"/>
</dbReference>
<keyword evidence="7" id="KW-0472">Membrane</keyword>
<evidence type="ECO:0000256" key="1">
    <source>
        <dbReference type="ARBA" id="ARBA00022722"/>
    </source>
</evidence>
<dbReference type="Proteomes" id="UP000076077">
    <property type="component" value="Chromosome"/>
</dbReference>
<keyword evidence="6" id="KW-0325">Glycoprotein</keyword>
<evidence type="ECO:0000313" key="9">
    <source>
        <dbReference type="Proteomes" id="UP000076077"/>
    </source>
</evidence>
<dbReference type="GO" id="GO:0006308">
    <property type="term" value="P:DNA catabolic process"/>
    <property type="evidence" value="ECO:0007669"/>
    <property type="project" value="InterPro"/>
</dbReference>
<organism evidence="8 9">
    <name type="scientific">Microbulbifer thermotolerans</name>
    <dbReference type="NCBI Taxonomy" id="252514"/>
    <lineage>
        <taxon>Bacteria</taxon>
        <taxon>Pseudomonadati</taxon>
        <taxon>Pseudomonadota</taxon>
        <taxon>Gammaproteobacteria</taxon>
        <taxon>Cellvibrionales</taxon>
        <taxon>Microbulbiferaceae</taxon>
        <taxon>Microbulbifer</taxon>
    </lineage>
</organism>
<dbReference type="KEGG" id="mthd:A3224_08290"/>
<keyword evidence="2" id="KW-0479">Metal-binding</keyword>
<dbReference type="GO" id="GO:0016788">
    <property type="term" value="F:hydrolase activity, acting on ester bonds"/>
    <property type="evidence" value="ECO:0007669"/>
    <property type="project" value="InterPro"/>
</dbReference>
<dbReference type="PANTHER" id="PTHR33146:SF26">
    <property type="entry name" value="ENDONUCLEASE 4"/>
    <property type="match status" value="1"/>
</dbReference>
<evidence type="ECO:0000256" key="4">
    <source>
        <dbReference type="ARBA" id="ARBA00022801"/>
    </source>
</evidence>
<evidence type="ECO:0000256" key="2">
    <source>
        <dbReference type="ARBA" id="ARBA00022723"/>
    </source>
</evidence>
<evidence type="ECO:0000256" key="5">
    <source>
        <dbReference type="ARBA" id="ARBA00023157"/>
    </source>
</evidence>
<name>A0A143HLL7_MICTH</name>
<proteinExistence type="predicted"/>
<evidence type="ECO:0000256" key="7">
    <source>
        <dbReference type="SAM" id="Phobius"/>
    </source>
</evidence>
<dbReference type="InterPro" id="IPR003154">
    <property type="entry name" value="S1/P1nuclease"/>
</dbReference>
<keyword evidence="5" id="KW-1015">Disulfide bond</keyword>
<dbReference type="GO" id="GO:0004519">
    <property type="term" value="F:endonuclease activity"/>
    <property type="evidence" value="ECO:0007669"/>
    <property type="project" value="UniProtKB-KW"/>
</dbReference>
<gene>
    <name evidence="8" type="ORF">A3224_08290</name>
</gene>
<sequence>MLNSCHIQEVKCSRIFLGINSVIKIKMLLRLAFLFVFCGVSAGAFAWGADGHRIVGEIAWHYLQPETKTKVSRLLKIAGEPSLAEASTWADRIRSDRRYDWAAPMHYISLPRHWDGYREARDCPPAGCILKAIENFEKKLSDRNVIESERAEALMFVAHFIGDLHQPLHTGLAADRGGNDIEVRFFGFPTNLHSLWDVYLPAGFVQDWKKYASAQLEVIDEQQQSRWLSGDKTEWAAESQRLVHSHAYTTEKALGEDYYLRNREIVALRLRQGGVRLAAVLNRALGE</sequence>
<feature type="transmembrane region" description="Helical" evidence="7">
    <location>
        <begin position="28"/>
        <end position="49"/>
    </location>
</feature>
<dbReference type="AlphaFoldDB" id="A0A143HLL7"/>
<accession>A0A143HLL7</accession>
<dbReference type="SUPFAM" id="SSF48537">
    <property type="entry name" value="Phospholipase C/P1 nuclease"/>
    <property type="match status" value="1"/>
</dbReference>
<dbReference type="EMBL" id="CP014864">
    <property type="protein sequence ID" value="AMX02583.1"/>
    <property type="molecule type" value="Genomic_DNA"/>
</dbReference>